<proteinExistence type="predicted"/>
<dbReference type="Gene3D" id="3.40.50.2000">
    <property type="entry name" value="Glycogen Phosphorylase B"/>
    <property type="match status" value="2"/>
</dbReference>
<dbReference type="PANTHER" id="PTHR45947">
    <property type="entry name" value="SULFOQUINOVOSYL TRANSFERASE SQD2"/>
    <property type="match status" value="1"/>
</dbReference>
<comment type="caution">
    <text evidence="3">The sequence shown here is derived from an EMBL/GenBank/DDBJ whole genome shotgun (WGS) entry which is preliminary data.</text>
</comment>
<sequence>QLSPSIINVLKKYNIPVVMTLHDYKVIAPNYTLFYKGEVSYRACGGRYYQCLLDKAIKNSYAKSFIAMFEAYLHNKILKTYNKVDCFIAPSEFMKSTCVRFGLPENKIKVVPHFVSPDFLVKSTNNDSHENYILYAGRLSEEKGVESLLRAMSLVKKDVILKIAGSGPQEKKLRELAQALNINNRVEFLGNQDSKSLIKLMRDAHGIVIPSVWLEVFGYVAIEALAQKTPVIAARIGALPEIIKDGINGFLFKSGDTIDLAKKINILFSKSLSLELRSDNIAKKYGYDTHYSVLAGLYAKYLTKF</sequence>
<evidence type="ECO:0000259" key="1">
    <source>
        <dbReference type="Pfam" id="PF00534"/>
    </source>
</evidence>
<accession>A0A2H0V712</accession>
<dbReference type="Pfam" id="PF00534">
    <property type="entry name" value="Glycos_transf_1"/>
    <property type="match status" value="1"/>
</dbReference>
<evidence type="ECO:0000313" key="4">
    <source>
        <dbReference type="Proteomes" id="UP000228614"/>
    </source>
</evidence>
<dbReference type="InterPro" id="IPR050194">
    <property type="entry name" value="Glycosyltransferase_grp1"/>
</dbReference>
<dbReference type="PANTHER" id="PTHR45947:SF13">
    <property type="entry name" value="TRANSFERASE"/>
    <property type="match status" value="1"/>
</dbReference>
<evidence type="ECO:0000313" key="3">
    <source>
        <dbReference type="EMBL" id="PIR94894.1"/>
    </source>
</evidence>
<evidence type="ECO:0008006" key="5">
    <source>
        <dbReference type="Google" id="ProtNLM"/>
    </source>
</evidence>
<name>A0A2H0V712_9BACT</name>
<evidence type="ECO:0000259" key="2">
    <source>
        <dbReference type="Pfam" id="PF13439"/>
    </source>
</evidence>
<dbReference type="InterPro" id="IPR028098">
    <property type="entry name" value="Glyco_trans_4-like_N"/>
</dbReference>
<dbReference type="EMBL" id="PFAN01000085">
    <property type="protein sequence ID" value="PIR94894.1"/>
    <property type="molecule type" value="Genomic_DNA"/>
</dbReference>
<feature type="domain" description="Glycosyltransferase subfamily 4-like N-terminal" evidence="2">
    <location>
        <begin position="9"/>
        <end position="118"/>
    </location>
</feature>
<gene>
    <name evidence="3" type="ORF">COT95_01690</name>
</gene>
<dbReference type="Proteomes" id="UP000228614">
    <property type="component" value="Unassembled WGS sequence"/>
</dbReference>
<feature type="non-terminal residue" evidence="3">
    <location>
        <position position="1"/>
    </location>
</feature>
<dbReference type="SUPFAM" id="SSF53756">
    <property type="entry name" value="UDP-Glycosyltransferase/glycogen phosphorylase"/>
    <property type="match status" value="1"/>
</dbReference>
<dbReference type="GO" id="GO:0016757">
    <property type="term" value="F:glycosyltransferase activity"/>
    <property type="evidence" value="ECO:0007669"/>
    <property type="project" value="InterPro"/>
</dbReference>
<protein>
    <recommendedName>
        <fullName evidence="5">Glycosyltransferase family 1 protein</fullName>
    </recommendedName>
</protein>
<dbReference type="Pfam" id="PF13439">
    <property type="entry name" value="Glyco_transf_4"/>
    <property type="match status" value="1"/>
</dbReference>
<dbReference type="InterPro" id="IPR001296">
    <property type="entry name" value="Glyco_trans_1"/>
</dbReference>
<organism evidence="3 4">
    <name type="scientific">Candidatus Falkowbacteria bacterium CG10_big_fil_rev_8_21_14_0_10_37_6</name>
    <dbReference type="NCBI Taxonomy" id="1974563"/>
    <lineage>
        <taxon>Bacteria</taxon>
        <taxon>Candidatus Falkowiibacteriota</taxon>
    </lineage>
</organism>
<feature type="domain" description="Glycosyl transferase family 1" evidence="1">
    <location>
        <begin position="122"/>
        <end position="277"/>
    </location>
</feature>
<reference evidence="4" key="1">
    <citation type="submission" date="2017-09" db="EMBL/GenBank/DDBJ databases">
        <title>Depth-based differentiation of microbial function through sediment-hosted aquifers and enrichment of novel symbionts in the deep terrestrial subsurface.</title>
        <authorList>
            <person name="Probst A.J."/>
            <person name="Ladd B."/>
            <person name="Jarett J.K."/>
            <person name="Geller-Mcgrath D.E."/>
            <person name="Sieber C.M.K."/>
            <person name="Emerson J.B."/>
            <person name="Anantharaman K."/>
            <person name="Thomas B.C."/>
            <person name="Malmstrom R."/>
            <person name="Stieglmeier M."/>
            <person name="Klingl A."/>
            <person name="Woyke T."/>
            <person name="Ryan C.M."/>
            <person name="Banfield J.F."/>
        </authorList>
    </citation>
    <scope>NUCLEOTIDE SEQUENCE [LARGE SCALE GENOMIC DNA]</scope>
</reference>
<dbReference type="AlphaFoldDB" id="A0A2H0V712"/>